<dbReference type="EMBL" id="OFSM01000057">
    <property type="protein sequence ID" value="SOY32598.1"/>
    <property type="molecule type" value="Genomic_DNA"/>
</dbReference>
<sequence>MAKILCKKKIYGFERDCEDEFGKYHWYFRVYICFSAKGISYSVETSDFFTNQRKLKNCLDDTLKHLELDNPRYYRLKDEVFRKELHNQLW</sequence>
<gene>
    <name evidence="1" type="ORF">AMURIS_05363</name>
</gene>
<dbReference type="AlphaFoldDB" id="A0A2K4ZQ29"/>
<evidence type="ECO:0000313" key="1">
    <source>
        <dbReference type="EMBL" id="SOY32598.1"/>
    </source>
</evidence>
<dbReference type="RefSeq" id="WP_103242522.1">
    <property type="nucleotide sequence ID" value="NZ_JANJZD010000063.1"/>
</dbReference>
<keyword evidence="2" id="KW-1185">Reference proteome</keyword>
<reference evidence="1 2" key="1">
    <citation type="submission" date="2018-01" db="EMBL/GenBank/DDBJ databases">
        <authorList>
            <person name="Gaut B.S."/>
            <person name="Morton B.R."/>
            <person name="Clegg M.T."/>
            <person name="Duvall M.R."/>
        </authorList>
    </citation>
    <scope>NUCLEOTIDE SEQUENCE [LARGE SCALE GENOMIC DNA]</scope>
    <source>
        <strain evidence="1">GP69</strain>
    </source>
</reference>
<dbReference type="Proteomes" id="UP000236311">
    <property type="component" value="Unassembled WGS sequence"/>
</dbReference>
<evidence type="ECO:0000313" key="2">
    <source>
        <dbReference type="Proteomes" id="UP000236311"/>
    </source>
</evidence>
<protein>
    <submittedName>
        <fullName evidence="1">Uncharacterized protein</fullName>
    </submittedName>
</protein>
<accession>A0A2K4ZQ29</accession>
<proteinExistence type="predicted"/>
<name>A0A2K4ZQ29_9FIRM</name>
<organism evidence="1 2">
    <name type="scientific">Acetatifactor muris</name>
    <dbReference type="NCBI Taxonomy" id="879566"/>
    <lineage>
        <taxon>Bacteria</taxon>
        <taxon>Bacillati</taxon>
        <taxon>Bacillota</taxon>
        <taxon>Clostridia</taxon>
        <taxon>Lachnospirales</taxon>
        <taxon>Lachnospiraceae</taxon>
        <taxon>Acetatifactor</taxon>
    </lineage>
</organism>